<gene>
    <name evidence="1" type="ORF">N7Z68_19145</name>
</gene>
<evidence type="ECO:0000313" key="1">
    <source>
        <dbReference type="EMBL" id="MDE5415483.1"/>
    </source>
</evidence>
<accession>A0ABT5VLV8</accession>
<dbReference type="Proteomes" id="UP001148125">
    <property type="component" value="Unassembled WGS sequence"/>
</dbReference>
<reference evidence="1" key="1">
    <citation type="submission" date="2024-05" db="EMBL/GenBank/DDBJ databases">
        <title>Alkalihalobacillus sp. strain MEB203 novel alkaliphilic bacterium from Lonar Lake, India.</title>
        <authorList>
            <person name="Joshi A."/>
            <person name="Thite S."/>
            <person name="Mengade P."/>
        </authorList>
    </citation>
    <scope>NUCLEOTIDE SEQUENCE</scope>
    <source>
        <strain evidence="1">MEB 203</strain>
    </source>
</reference>
<evidence type="ECO:0000313" key="2">
    <source>
        <dbReference type="Proteomes" id="UP001148125"/>
    </source>
</evidence>
<dbReference type="RefSeq" id="WP_275120085.1">
    <property type="nucleotide sequence ID" value="NZ_JAOTPO010000016.1"/>
</dbReference>
<name>A0ABT5VLV8_9BACI</name>
<dbReference type="InterPro" id="IPR024411">
    <property type="entry name" value="Tail_terminator_phage"/>
</dbReference>
<sequence>MLLIEIARYLHAQRIGVFDERGVQGNIFLNIVPTDPEALIALFSTGGPPGDVKLGYDNPTVQVWLRGDKNPVTAFEKAQEVYNALHGFSGGRFIENGSYIVDCRGQQSQPLHMGLDNNGRHQYSINFILDMRNESRRR</sequence>
<dbReference type="Pfam" id="PF12691">
    <property type="entry name" value="Phage_tail_terminator_6"/>
    <property type="match status" value="1"/>
</dbReference>
<organism evidence="1 2">
    <name type="scientific">Alkalihalobacterium chitinilyticum</name>
    <dbReference type="NCBI Taxonomy" id="2980103"/>
    <lineage>
        <taxon>Bacteria</taxon>
        <taxon>Bacillati</taxon>
        <taxon>Bacillota</taxon>
        <taxon>Bacilli</taxon>
        <taxon>Bacillales</taxon>
        <taxon>Bacillaceae</taxon>
        <taxon>Alkalihalobacterium</taxon>
    </lineage>
</organism>
<protein>
    <submittedName>
        <fullName evidence="1">Minor capsid protein</fullName>
    </submittedName>
</protein>
<proteinExistence type="predicted"/>
<keyword evidence="2" id="KW-1185">Reference proteome</keyword>
<dbReference type="EMBL" id="JAOTPO010000016">
    <property type="protein sequence ID" value="MDE5415483.1"/>
    <property type="molecule type" value="Genomic_DNA"/>
</dbReference>
<comment type="caution">
    <text evidence="1">The sequence shown here is derived from an EMBL/GenBank/DDBJ whole genome shotgun (WGS) entry which is preliminary data.</text>
</comment>